<dbReference type="PATRIC" id="fig|1203554.3.peg.1492"/>
<evidence type="ECO:0000256" key="1">
    <source>
        <dbReference type="ARBA" id="ARBA00022737"/>
    </source>
</evidence>
<dbReference type="PROSITE" id="PS50005">
    <property type="entry name" value="TPR"/>
    <property type="match status" value="1"/>
</dbReference>
<dbReference type="PANTHER" id="PTHR44943">
    <property type="entry name" value="CELLULOSE SYNTHASE OPERON PROTEIN C"/>
    <property type="match status" value="1"/>
</dbReference>
<dbReference type="PANTHER" id="PTHR44943:SF8">
    <property type="entry name" value="TPR REPEAT-CONTAINING PROTEIN MJ0263"/>
    <property type="match status" value="1"/>
</dbReference>
<protein>
    <submittedName>
        <fullName evidence="5">Uncharacterized protein</fullName>
    </submittedName>
</protein>
<evidence type="ECO:0000256" key="3">
    <source>
        <dbReference type="PROSITE-ProRule" id="PRU00339"/>
    </source>
</evidence>
<dbReference type="HOGENOM" id="CLU_068849_1_0_4"/>
<organism evidence="5 6">
    <name type="scientific">Sutterella wadsworthensis HGA0223</name>
    <dbReference type="NCBI Taxonomy" id="1203554"/>
    <lineage>
        <taxon>Bacteria</taxon>
        <taxon>Pseudomonadati</taxon>
        <taxon>Pseudomonadota</taxon>
        <taxon>Betaproteobacteria</taxon>
        <taxon>Burkholderiales</taxon>
        <taxon>Sutterellaceae</taxon>
        <taxon>Sutterella</taxon>
    </lineage>
</organism>
<keyword evidence="6" id="KW-1185">Reference proteome</keyword>
<dbReference type="AlphaFoldDB" id="S3BBL3"/>
<dbReference type="Proteomes" id="UP000014400">
    <property type="component" value="Unassembled WGS sequence"/>
</dbReference>
<dbReference type="Gene3D" id="1.25.40.10">
    <property type="entry name" value="Tetratricopeptide repeat domain"/>
    <property type="match status" value="1"/>
</dbReference>
<dbReference type="SUPFAM" id="SSF48452">
    <property type="entry name" value="TPR-like"/>
    <property type="match status" value="1"/>
</dbReference>
<dbReference type="EMBL" id="ATCF01000021">
    <property type="protein sequence ID" value="EPD98688.1"/>
    <property type="molecule type" value="Genomic_DNA"/>
</dbReference>
<dbReference type="eggNOG" id="COG0457">
    <property type="taxonomic scope" value="Bacteria"/>
</dbReference>
<feature type="signal peptide" evidence="4">
    <location>
        <begin position="1"/>
        <end position="36"/>
    </location>
</feature>
<proteinExistence type="predicted"/>
<keyword evidence="1" id="KW-0677">Repeat</keyword>
<evidence type="ECO:0000313" key="5">
    <source>
        <dbReference type="EMBL" id="EPD98688.1"/>
    </source>
</evidence>
<evidence type="ECO:0000256" key="2">
    <source>
        <dbReference type="ARBA" id="ARBA00022803"/>
    </source>
</evidence>
<feature type="chain" id="PRO_5004506106" evidence="4">
    <location>
        <begin position="37"/>
        <end position="195"/>
    </location>
</feature>
<comment type="caution">
    <text evidence="5">The sequence shown here is derived from an EMBL/GenBank/DDBJ whole genome shotgun (WGS) entry which is preliminary data.</text>
</comment>
<dbReference type="Pfam" id="PF13432">
    <property type="entry name" value="TPR_16"/>
    <property type="match status" value="2"/>
</dbReference>
<dbReference type="SMART" id="SM00028">
    <property type="entry name" value="TPR"/>
    <property type="match status" value="2"/>
</dbReference>
<name>S3BBL3_9BURK</name>
<sequence>MPIFRLRRPLRGYIFSALLCSALAAGLTSASGSAMAASEMQELAATLHAAEFSPRVDQLLKAGHPAQALELADLGLEKNPRSAQLRFSRTVALERLGRTEEAAKALRSLIAEYPEIPEPYNNLAVIEAGMGSLEEAVKLLDRALLLNPNFATAQKNRGDVYLALALESYEAAAPSLSSNTELQQRLKTLRRLTAH</sequence>
<gene>
    <name evidence="5" type="ORF">HMPREF1476_01430</name>
</gene>
<dbReference type="RefSeq" id="WP_016474643.1">
    <property type="nucleotide sequence ID" value="NZ_KE150480.1"/>
</dbReference>
<evidence type="ECO:0000256" key="4">
    <source>
        <dbReference type="SAM" id="SignalP"/>
    </source>
</evidence>
<evidence type="ECO:0000313" key="6">
    <source>
        <dbReference type="Proteomes" id="UP000014400"/>
    </source>
</evidence>
<keyword evidence="2 3" id="KW-0802">TPR repeat</keyword>
<dbReference type="STRING" id="1203554.HMPREF1476_01430"/>
<dbReference type="InterPro" id="IPR019734">
    <property type="entry name" value="TPR_rpt"/>
</dbReference>
<dbReference type="InterPro" id="IPR051685">
    <property type="entry name" value="Ycf3/AcsC/BcsC/TPR_MFPF"/>
</dbReference>
<dbReference type="GeneID" id="64060777"/>
<dbReference type="InterPro" id="IPR011990">
    <property type="entry name" value="TPR-like_helical_dom_sf"/>
</dbReference>
<keyword evidence="4" id="KW-0732">Signal</keyword>
<feature type="repeat" description="TPR" evidence="3">
    <location>
        <begin position="117"/>
        <end position="150"/>
    </location>
</feature>
<reference evidence="5 6" key="1">
    <citation type="submission" date="2013-04" db="EMBL/GenBank/DDBJ databases">
        <title>The Genome Sequence of Sutterella wadsworthensis HGA0223.</title>
        <authorList>
            <consortium name="The Broad Institute Genomics Platform"/>
            <person name="Earl A."/>
            <person name="Ward D."/>
            <person name="Feldgarden M."/>
            <person name="Gevers D."/>
            <person name="Schmidt T.M."/>
            <person name="Dover J."/>
            <person name="Dai D."/>
            <person name="Walker B."/>
            <person name="Young S."/>
            <person name="Zeng Q."/>
            <person name="Gargeya S."/>
            <person name="Fitzgerald M."/>
            <person name="Haas B."/>
            <person name="Abouelleil A."/>
            <person name="Allen A.W."/>
            <person name="Alvarado L."/>
            <person name="Arachchi H.M."/>
            <person name="Berlin A.M."/>
            <person name="Chapman S.B."/>
            <person name="Gainer-Dewar J."/>
            <person name="Goldberg J."/>
            <person name="Griggs A."/>
            <person name="Gujja S."/>
            <person name="Hansen M."/>
            <person name="Howarth C."/>
            <person name="Imamovic A."/>
            <person name="Ireland A."/>
            <person name="Larimer J."/>
            <person name="McCowan C."/>
            <person name="Murphy C."/>
            <person name="Pearson M."/>
            <person name="Poon T.W."/>
            <person name="Priest M."/>
            <person name="Roberts A."/>
            <person name="Saif S."/>
            <person name="Shea T."/>
            <person name="Sisk P."/>
            <person name="Sykes S."/>
            <person name="Wortman J."/>
            <person name="Nusbaum C."/>
            <person name="Birren B."/>
        </authorList>
    </citation>
    <scope>NUCLEOTIDE SEQUENCE [LARGE SCALE GENOMIC DNA]</scope>
    <source>
        <strain evidence="5 6">HGA0223</strain>
    </source>
</reference>
<accession>S3BBL3</accession>